<dbReference type="AlphaFoldDB" id="A0A6P1P3C1"/>
<dbReference type="EMBL" id="CP047897">
    <property type="protein sequence ID" value="QHL88900.1"/>
    <property type="molecule type" value="Genomic_DNA"/>
</dbReference>
<feature type="transmembrane region" description="Helical" evidence="1">
    <location>
        <begin position="56"/>
        <end position="79"/>
    </location>
</feature>
<feature type="transmembrane region" description="Helical" evidence="1">
    <location>
        <begin position="150"/>
        <end position="168"/>
    </location>
</feature>
<dbReference type="GO" id="GO:0005886">
    <property type="term" value="C:plasma membrane"/>
    <property type="evidence" value="ECO:0007669"/>
    <property type="project" value="UniProtKB-SubCell"/>
</dbReference>
<evidence type="ECO:0000313" key="2">
    <source>
        <dbReference type="EMBL" id="QHL88900.1"/>
    </source>
</evidence>
<dbReference type="GO" id="GO:0140359">
    <property type="term" value="F:ABC-type transporter activity"/>
    <property type="evidence" value="ECO:0007669"/>
    <property type="project" value="InterPro"/>
</dbReference>
<keyword evidence="3" id="KW-1185">Reference proteome</keyword>
<protein>
    <submittedName>
        <fullName evidence="2">ABC transporter permease subunit</fullName>
    </submittedName>
</protein>
<name>A0A6P1P3C1_9BACT</name>
<gene>
    <name evidence="2" type="ORF">GU926_16280</name>
</gene>
<sequence>MISLLRIELKKILPYRTFWVILGLQLLLMYVFFYARGHVQINGQMAGAELYQFPKIWTHIVYVSSYLNLIPCILLLILVTDEYTFRTLRQQIIDGFSRADVVKGKFSSGVLLSLVCVLFALLLGLGFGIIYGKAVDAGTMFSGIQALGYYLLQLLGYLALAMFFGFLIKKSGLAILAFMAYTLIAEPLIHWKLPDAVDKFMPIKAMASLTPNPNSALVQMVLGETESLTPAQALIPVILYIALFCFLSYQLLRQRDL</sequence>
<dbReference type="Pfam" id="PF12679">
    <property type="entry name" value="ABC2_membrane_2"/>
    <property type="match status" value="1"/>
</dbReference>
<dbReference type="Proteomes" id="UP000464214">
    <property type="component" value="Chromosome"/>
</dbReference>
<feature type="transmembrane region" description="Helical" evidence="1">
    <location>
        <begin position="12"/>
        <end position="36"/>
    </location>
</feature>
<evidence type="ECO:0000256" key="1">
    <source>
        <dbReference type="SAM" id="Phobius"/>
    </source>
</evidence>
<dbReference type="PANTHER" id="PTHR37305:SF1">
    <property type="entry name" value="MEMBRANE PROTEIN"/>
    <property type="match status" value="1"/>
</dbReference>
<keyword evidence="1" id="KW-0472">Membrane</keyword>
<reference evidence="2 3" key="1">
    <citation type="submission" date="2020-01" db="EMBL/GenBank/DDBJ databases">
        <authorList>
            <person name="Kim M."/>
        </authorList>
    </citation>
    <scope>NUCLEOTIDE SEQUENCE [LARGE SCALE GENOMIC DNA]</scope>
    <source>
        <strain evidence="2 3">BT10</strain>
    </source>
</reference>
<evidence type="ECO:0000313" key="3">
    <source>
        <dbReference type="Proteomes" id="UP000464214"/>
    </source>
</evidence>
<feature type="transmembrane region" description="Helical" evidence="1">
    <location>
        <begin position="233"/>
        <end position="252"/>
    </location>
</feature>
<accession>A0A6P1P3C1</accession>
<feature type="transmembrane region" description="Helical" evidence="1">
    <location>
        <begin position="110"/>
        <end position="130"/>
    </location>
</feature>
<dbReference type="KEGG" id="nib:GU926_16280"/>
<feature type="transmembrane region" description="Helical" evidence="1">
    <location>
        <begin position="173"/>
        <end position="191"/>
    </location>
</feature>
<dbReference type="PANTHER" id="PTHR37305">
    <property type="entry name" value="INTEGRAL MEMBRANE PROTEIN-RELATED"/>
    <property type="match status" value="1"/>
</dbReference>
<organism evidence="2 3">
    <name type="scientific">Nibribacter ruber</name>
    <dbReference type="NCBI Taxonomy" id="2698458"/>
    <lineage>
        <taxon>Bacteria</taxon>
        <taxon>Pseudomonadati</taxon>
        <taxon>Bacteroidota</taxon>
        <taxon>Cytophagia</taxon>
        <taxon>Cytophagales</taxon>
        <taxon>Hymenobacteraceae</taxon>
        <taxon>Nibribacter</taxon>
    </lineage>
</organism>
<keyword evidence="1" id="KW-0812">Transmembrane</keyword>
<proteinExistence type="predicted"/>
<dbReference type="RefSeq" id="WP_160693731.1">
    <property type="nucleotide sequence ID" value="NZ_CP047897.1"/>
</dbReference>
<keyword evidence="1" id="KW-1133">Transmembrane helix</keyword>